<dbReference type="PANTHER" id="PTHR44942:SF4">
    <property type="entry name" value="METHYLTRANSFERASE TYPE 11 DOMAIN-CONTAINING PROTEIN"/>
    <property type="match status" value="1"/>
</dbReference>
<name>A0A1L9WGJ7_ASPA1</name>
<comment type="similarity">
    <text evidence="2">Belongs to the methyltransferase superfamily.</text>
</comment>
<accession>A0A1L9WGJ7</accession>
<evidence type="ECO:0000259" key="6">
    <source>
        <dbReference type="Pfam" id="PF08241"/>
    </source>
</evidence>
<protein>
    <recommendedName>
        <fullName evidence="6">Methyltransferase type 11 domain-containing protein</fullName>
    </recommendedName>
</protein>
<dbReference type="CDD" id="cd02440">
    <property type="entry name" value="AdoMet_MTases"/>
    <property type="match status" value="1"/>
</dbReference>
<reference evidence="8" key="1">
    <citation type="journal article" date="2017" name="Genome Biol.">
        <title>Comparative genomics reveals high biological diversity and specific adaptations in the industrially and medically important fungal genus Aspergillus.</title>
        <authorList>
            <person name="de Vries R.P."/>
            <person name="Riley R."/>
            <person name="Wiebenga A."/>
            <person name="Aguilar-Osorio G."/>
            <person name="Amillis S."/>
            <person name="Uchima C.A."/>
            <person name="Anderluh G."/>
            <person name="Asadollahi M."/>
            <person name="Askin M."/>
            <person name="Barry K."/>
            <person name="Battaglia E."/>
            <person name="Bayram O."/>
            <person name="Benocci T."/>
            <person name="Braus-Stromeyer S.A."/>
            <person name="Caldana C."/>
            <person name="Canovas D."/>
            <person name="Cerqueira G.C."/>
            <person name="Chen F."/>
            <person name="Chen W."/>
            <person name="Choi C."/>
            <person name="Clum A."/>
            <person name="Dos Santos R.A."/>
            <person name="Damasio A.R."/>
            <person name="Diallinas G."/>
            <person name="Emri T."/>
            <person name="Fekete E."/>
            <person name="Flipphi M."/>
            <person name="Freyberg S."/>
            <person name="Gallo A."/>
            <person name="Gournas C."/>
            <person name="Habgood R."/>
            <person name="Hainaut M."/>
            <person name="Harispe M.L."/>
            <person name="Henrissat B."/>
            <person name="Hilden K.S."/>
            <person name="Hope R."/>
            <person name="Hossain A."/>
            <person name="Karabika E."/>
            <person name="Karaffa L."/>
            <person name="Karanyi Z."/>
            <person name="Krasevec N."/>
            <person name="Kuo A."/>
            <person name="Kusch H."/>
            <person name="LaButti K."/>
            <person name="Lagendijk E.L."/>
            <person name="Lapidus A."/>
            <person name="Levasseur A."/>
            <person name="Lindquist E."/>
            <person name="Lipzen A."/>
            <person name="Logrieco A.F."/>
            <person name="MacCabe A."/>
            <person name="Maekelae M.R."/>
            <person name="Malavazi I."/>
            <person name="Melin P."/>
            <person name="Meyer V."/>
            <person name="Mielnichuk N."/>
            <person name="Miskei M."/>
            <person name="Molnar A.P."/>
            <person name="Mule G."/>
            <person name="Ngan C.Y."/>
            <person name="Orejas M."/>
            <person name="Orosz E."/>
            <person name="Ouedraogo J.P."/>
            <person name="Overkamp K.M."/>
            <person name="Park H.-S."/>
            <person name="Perrone G."/>
            <person name="Piumi F."/>
            <person name="Punt P.J."/>
            <person name="Ram A.F."/>
            <person name="Ramon A."/>
            <person name="Rauscher S."/>
            <person name="Record E."/>
            <person name="Riano-Pachon D.M."/>
            <person name="Robert V."/>
            <person name="Roehrig J."/>
            <person name="Ruller R."/>
            <person name="Salamov A."/>
            <person name="Salih N.S."/>
            <person name="Samson R.A."/>
            <person name="Sandor E."/>
            <person name="Sanguinetti M."/>
            <person name="Schuetze T."/>
            <person name="Sepcic K."/>
            <person name="Shelest E."/>
            <person name="Sherlock G."/>
            <person name="Sophianopoulou V."/>
            <person name="Squina F.M."/>
            <person name="Sun H."/>
            <person name="Susca A."/>
            <person name="Todd R.B."/>
            <person name="Tsang A."/>
            <person name="Unkles S.E."/>
            <person name="van de Wiele N."/>
            <person name="van Rossen-Uffink D."/>
            <person name="Oliveira J.V."/>
            <person name="Vesth T.C."/>
            <person name="Visser J."/>
            <person name="Yu J.-H."/>
            <person name="Zhou M."/>
            <person name="Andersen M.R."/>
            <person name="Archer D.B."/>
            <person name="Baker S.E."/>
            <person name="Benoit I."/>
            <person name="Brakhage A.A."/>
            <person name="Braus G.H."/>
            <person name="Fischer R."/>
            <person name="Frisvad J.C."/>
            <person name="Goldman G.H."/>
            <person name="Houbraken J."/>
            <person name="Oakley B."/>
            <person name="Pocsi I."/>
            <person name="Scazzocchio C."/>
            <person name="Seiboth B."/>
            <person name="vanKuyk P.A."/>
            <person name="Wortman J."/>
            <person name="Dyer P.S."/>
            <person name="Grigoriev I.V."/>
        </authorList>
    </citation>
    <scope>NUCLEOTIDE SEQUENCE [LARGE SCALE GENOMIC DNA]</scope>
    <source>
        <strain evidence="8">ATCC 16872 / CBS 172.66 / WB 5094</strain>
    </source>
</reference>
<keyword evidence="3" id="KW-0489">Methyltransferase</keyword>
<dbReference type="PANTHER" id="PTHR44942">
    <property type="entry name" value="METHYLTRANSF_11 DOMAIN-CONTAINING PROTEIN"/>
    <property type="match status" value="1"/>
</dbReference>
<dbReference type="OrthoDB" id="10004862at2759"/>
<keyword evidence="4" id="KW-0808">Transferase</keyword>
<comment type="pathway">
    <text evidence="1">Secondary metabolite biosynthesis.</text>
</comment>
<dbReference type="InterPro" id="IPR051052">
    <property type="entry name" value="Diverse_substrate_MTase"/>
</dbReference>
<dbReference type="Proteomes" id="UP000184546">
    <property type="component" value="Unassembled WGS sequence"/>
</dbReference>
<evidence type="ECO:0000256" key="3">
    <source>
        <dbReference type="ARBA" id="ARBA00022603"/>
    </source>
</evidence>
<dbReference type="GO" id="GO:0008757">
    <property type="term" value="F:S-adenosylmethionine-dependent methyltransferase activity"/>
    <property type="evidence" value="ECO:0007669"/>
    <property type="project" value="InterPro"/>
</dbReference>
<dbReference type="InterPro" id="IPR029063">
    <property type="entry name" value="SAM-dependent_MTases_sf"/>
</dbReference>
<organism evidence="7 8">
    <name type="scientific">Aspergillus aculeatus (strain ATCC 16872 / CBS 172.66 / WB 5094)</name>
    <dbReference type="NCBI Taxonomy" id="690307"/>
    <lineage>
        <taxon>Eukaryota</taxon>
        <taxon>Fungi</taxon>
        <taxon>Dikarya</taxon>
        <taxon>Ascomycota</taxon>
        <taxon>Pezizomycotina</taxon>
        <taxon>Eurotiomycetes</taxon>
        <taxon>Eurotiomycetidae</taxon>
        <taxon>Eurotiales</taxon>
        <taxon>Aspergillaceae</taxon>
        <taxon>Aspergillus</taxon>
        <taxon>Aspergillus subgen. Circumdati</taxon>
    </lineage>
</organism>
<dbReference type="InterPro" id="IPR013216">
    <property type="entry name" value="Methyltransf_11"/>
</dbReference>
<evidence type="ECO:0000256" key="5">
    <source>
        <dbReference type="ARBA" id="ARBA00022691"/>
    </source>
</evidence>
<dbReference type="SUPFAM" id="SSF53335">
    <property type="entry name" value="S-adenosyl-L-methionine-dependent methyltransferases"/>
    <property type="match status" value="1"/>
</dbReference>
<dbReference type="AlphaFoldDB" id="A0A1L9WGJ7"/>
<dbReference type="Gene3D" id="3.40.50.150">
    <property type="entry name" value="Vaccinia Virus protein VP39"/>
    <property type="match status" value="1"/>
</dbReference>
<dbReference type="Pfam" id="PF08241">
    <property type="entry name" value="Methyltransf_11"/>
    <property type="match status" value="1"/>
</dbReference>
<evidence type="ECO:0000256" key="2">
    <source>
        <dbReference type="ARBA" id="ARBA00008361"/>
    </source>
</evidence>
<dbReference type="RefSeq" id="XP_020051626.1">
    <property type="nucleotide sequence ID" value="XM_020198641.1"/>
</dbReference>
<keyword evidence="8" id="KW-1185">Reference proteome</keyword>
<evidence type="ECO:0000313" key="8">
    <source>
        <dbReference type="Proteomes" id="UP000184546"/>
    </source>
</evidence>
<proteinExistence type="inferred from homology"/>
<dbReference type="GeneID" id="30972455"/>
<dbReference type="VEuPathDB" id="FungiDB:ASPACDRAFT_1891874"/>
<gene>
    <name evidence="7" type="ORF">ASPACDRAFT_1891874</name>
</gene>
<feature type="domain" description="Methyltransferase type 11" evidence="6">
    <location>
        <begin position="45"/>
        <end position="145"/>
    </location>
</feature>
<dbReference type="EMBL" id="KV878990">
    <property type="protein sequence ID" value="OJJ95286.1"/>
    <property type="molecule type" value="Genomic_DNA"/>
</dbReference>
<dbReference type="OMA" id="WHSVERW"/>
<evidence type="ECO:0000256" key="1">
    <source>
        <dbReference type="ARBA" id="ARBA00005179"/>
    </source>
</evidence>
<dbReference type="GO" id="GO:0032259">
    <property type="term" value="P:methylation"/>
    <property type="evidence" value="ECO:0007669"/>
    <property type="project" value="UniProtKB-KW"/>
</dbReference>
<evidence type="ECO:0000313" key="7">
    <source>
        <dbReference type="EMBL" id="OJJ95286.1"/>
    </source>
</evidence>
<evidence type="ECO:0000256" key="4">
    <source>
        <dbReference type="ARBA" id="ARBA00022679"/>
    </source>
</evidence>
<dbReference type="STRING" id="690307.A0A1L9WGJ7"/>
<keyword evidence="5" id="KW-0949">S-adenosyl-L-methionine</keyword>
<sequence>MYWNQYLLARPTYPDSFFNQIYNYHASASHSSSPSSSPTFTVAHDIGDGPGHVAHALSHKFPHVNVSDIDPRHLTCAKHLHTSHPSANTATTTQFTYTLTRAEHLATHFPPASADLIISALMFTLLPDPAAALRSLHTVLKPNGAGTLAISFYGLPHFSEPALAAECQPLLDGIAQRASFKREADAVARWLDYLAFPVGEWRAVERHKWNRGWARLGFFTVRAGGFVVETPVSRVRWGQEKVVEVEDRGLWRRDWDVRELRRFVRGLRGGKMGEIGGCWRAQWGESG</sequence>